<feature type="compositionally biased region" description="Polar residues" evidence="7">
    <location>
        <begin position="205"/>
        <end position="228"/>
    </location>
</feature>
<evidence type="ECO:0000256" key="4">
    <source>
        <dbReference type="ARBA" id="ARBA00023204"/>
    </source>
</evidence>
<keyword evidence="3" id="KW-0233">DNA recombination</keyword>
<evidence type="ECO:0000259" key="9">
    <source>
        <dbReference type="Pfam" id="PF21924"/>
    </source>
</evidence>
<dbReference type="Pfam" id="PF21924">
    <property type="entry name" value="XRCC4_CC"/>
    <property type="match status" value="1"/>
</dbReference>
<dbReference type="PANTHER" id="PTHR28559:SF1">
    <property type="entry name" value="DNA REPAIR PROTEIN XRCC4"/>
    <property type="match status" value="1"/>
</dbReference>
<feature type="domain" description="XRCC4 coiled-coil" evidence="9">
    <location>
        <begin position="129"/>
        <end position="201"/>
    </location>
</feature>
<keyword evidence="5" id="KW-0539">Nucleus</keyword>
<reference evidence="10" key="1">
    <citation type="submission" date="2021-04" db="EMBL/GenBank/DDBJ databases">
        <authorList>
            <consortium name="Molecular Ecology Group"/>
        </authorList>
    </citation>
    <scope>NUCLEOTIDE SEQUENCE</scope>
</reference>
<evidence type="ECO:0000256" key="2">
    <source>
        <dbReference type="ARBA" id="ARBA00022763"/>
    </source>
</evidence>
<evidence type="ECO:0000256" key="6">
    <source>
        <dbReference type="ARBA" id="ARBA00025728"/>
    </source>
</evidence>
<dbReference type="InterPro" id="IPR010585">
    <property type="entry name" value="DNA_repair_prot_XRCC4"/>
</dbReference>
<dbReference type="Pfam" id="PF06632">
    <property type="entry name" value="XRCC4"/>
    <property type="match status" value="1"/>
</dbReference>
<dbReference type="GO" id="GO:0003677">
    <property type="term" value="F:DNA binding"/>
    <property type="evidence" value="ECO:0007669"/>
    <property type="project" value="InterPro"/>
</dbReference>
<accession>A0A8S3YV41</accession>
<evidence type="ECO:0008006" key="12">
    <source>
        <dbReference type="Google" id="ProtNLM"/>
    </source>
</evidence>
<dbReference type="OrthoDB" id="8064436at2759"/>
<feature type="domain" description="XRCC4 N-terminal" evidence="8">
    <location>
        <begin position="22"/>
        <end position="121"/>
    </location>
</feature>
<feature type="compositionally biased region" description="Low complexity" evidence="7">
    <location>
        <begin position="328"/>
        <end position="341"/>
    </location>
</feature>
<evidence type="ECO:0000259" key="8">
    <source>
        <dbReference type="Pfam" id="PF06632"/>
    </source>
</evidence>
<evidence type="ECO:0000313" key="10">
    <source>
        <dbReference type="EMBL" id="CAG5120068.1"/>
    </source>
</evidence>
<dbReference type="InterPro" id="IPR053962">
    <property type="entry name" value="XRCC4_CC"/>
</dbReference>
<proteinExistence type="inferred from homology"/>
<dbReference type="GO" id="GO:0010165">
    <property type="term" value="P:response to X-ray"/>
    <property type="evidence" value="ECO:0007669"/>
    <property type="project" value="TreeGrafter"/>
</dbReference>
<dbReference type="InterPro" id="IPR053961">
    <property type="entry name" value="XRCC4_N"/>
</dbReference>
<dbReference type="EMBL" id="CAJHNH020000826">
    <property type="protein sequence ID" value="CAG5120068.1"/>
    <property type="molecule type" value="Genomic_DNA"/>
</dbReference>
<protein>
    <recommendedName>
        <fullName evidence="12">XRCC4</fullName>
    </recommendedName>
</protein>
<evidence type="ECO:0000256" key="1">
    <source>
        <dbReference type="ARBA" id="ARBA00004123"/>
    </source>
</evidence>
<feature type="compositionally biased region" description="Polar residues" evidence="7">
    <location>
        <begin position="237"/>
        <end position="250"/>
    </location>
</feature>
<keyword evidence="2" id="KW-0227">DNA damage</keyword>
<sequence length="360" mass="39794">MESETVSLTEISSTSGGQGANLYLETRLKNEGKEGFILTILDGEIVWEGTISEDDLDELCAKVRMDFDTYVKETKAAFTQENVSKQSFECHFKSTAMSAQLSWKKILAVDVKFHLGSVTLKKCPTSAVTVCQILSQCIARSQALQAKVQSLESDNERLSIERQNALKRLDKCVTAKDQLEKDLYSKFVLVLNSKKQRIRELKEQLQSVETGQGPQASQAVQENSQPATRKTARGRNGETSRQTSDSQSDGNDVDTEEEVGSSKKSKMAASSKNNTVGESFLNLNEDEEESKLAPVARRPQRQKATKKQTPVKPTLPRLSSGDAQERPSSAAKRSSTRRSASQGSHQLPDILDPDDLINNF</sequence>
<gene>
    <name evidence="10" type="ORF">CUNI_LOCUS5626</name>
</gene>
<keyword evidence="4" id="KW-0234">DNA repair</keyword>
<dbReference type="AlphaFoldDB" id="A0A8S3YV41"/>
<keyword evidence="11" id="KW-1185">Reference proteome</keyword>
<dbReference type="SUPFAM" id="SSF50809">
    <property type="entry name" value="XRCC4, N-terminal domain"/>
    <property type="match status" value="1"/>
</dbReference>
<dbReference type="SUPFAM" id="SSF58022">
    <property type="entry name" value="XRCC4, C-terminal oligomerization domain"/>
    <property type="match status" value="1"/>
</dbReference>
<dbReference type="Gene3D" id="1.20.5.370">
    <property type="match status" value="1"/>
</dbReference>
<organism evidence="10 11">
    <name type="scientific">Candidula unifasciata</name>
    <dbReference type="NCBI Taxonomy" id="100452"/>
    <lineage>
        <taxon>Eukaryota</taxon>
        <taxon>Metazoa</taxon>
        <taxon>Spiralia</taxon>
        <taxon>Lophotrochozoa</taxon>
        <taxon>Mollusca</taxon>
        <taxon>Gastropoda</taxon>
        <taxon>Heterobranchia</taxon>
        <taxon>Euthyneura</taxon>
        <taxon>Panpulmonata</taxon>
        <taxon>Eupulmonata</taxon>
        <taxon>Stylommatophora</taxon>
        <taxon>Helicina</taxon>
        <taxon>Helicoidea</taxon>
        <taxon>Geomitridae</taxon>
        <taxon>Candidula</taxon>
    </lineage>
</organism>
<dbReference type="PANTHER" id="PTHR28559">
    <property type="entry name" value="DNA REPAIR PROTEIN XRCC4"/>
    <property type="match status" value="1"/>
</dbReference>
<dbReference type="GO" id="GO:0006310">
    <property type="term" value="P:DNA recombination"/>
    <property type="evidence" value="ECO:0007669"/>
    <property type="project" value="UniProtKB-KW"/>
</dbReference>
<feature type="compositionally biased region" description="Acidic residues" evidence="7">
    <location>
        <begin position="351"/>
        <end position="360"/>
    </location>
</feature>
<comment type="caution">
    <text evidence="10">The sequence shown here is derived from an EMBL/GenBank/DDBJ whole genome shotgun (WGS) entry which is preliminary data.</text>
</comment>
<dbReference type="CDD" id="cd22283">
    <property type="entry name" value="HD_XRCC4_N"/>
    <property type="match status" value="1"/>
</dbReference>
<evidence type="ECO:0000256" key="3">
    <source>
        <dbReference type="ARBA" id="ARBA00023172"/>
    </source>
</evidence>
<dbReference type="GO" id="GO:0032807">
    <property type="term" value="C:DNA ligase IV complex"/>
    <property type="evidence" value="ECO:0007669"/>
    <property type="project" value="TreeGrafter"/>
</dbReference>
<evidence type="ECO:0000256" key="7">
    <source>
        <dbReference type="SAM" id="MobiDB-lite"/>
    </source>
</evidence>
<feature type="region of interest" description="Disordered" evidence="7">
    <location>
        <begin position="205"/>
        <end position="360"/>
    </location>
</feature>
<evidence type="ECO:0000313" key="11">
    <source>
        <dbReference type="Proteomes" id="UP000678393"/>
    </source>
</evidence>
<dbReference type="GO" id="GO:0006303">
    <property type="term" value="P:double-strand break repair via nonhomologous end joining"/>
    <property type="evidence" value="ECO:0007669"/>
    <property type="project" value="TreeGrafter"/>
</dbReference>
<dbReference type="GO" id="GO:0005958">
    <property type="term" value="C:DNA-dependent protein kinase-DNA ligase 4 complex"/>
    <property type="evidence" value="ECO:0007669"/>
    <property type="project" value="TreeGrafter"/>
</dbReference>
<dbReference type="Proteomes" id="UP000678393">
    <property type="component" value="Unassembled WGS sequence"/>
</dbReference>
<dbReference type="Gene3D" id="2.170.210.10">
    <property type="entry name" value="DNA double-strand break repair and VJ recombination XRCC4, N-terminal"/>
    <property type="match status" value="1"/>
</dbReference>
<comment type="similarity">
    <text evidence="6">Belongs to the XRCC4-XLF family. XRCC4 subfamily.</text>
</comment>
<evidence type="ECO:0000256" key="5">
    <source>
        <dbReference type="ARBA" id="ARBA00023242"/>
    </source>
</evidence>
<dbReference type="InterPro" id="IPR009089">
    <property type="entry name" value="XRCC4_N_sf"/>
</dbReference>
<name>A0A8S3YV41_9EUPU</name>
<dbReference type="InterPro" id="IPR014751">
    <property type="entry name" value="XRCC4-like_C"/>
</dbReference>
<dbReference type="InterPro" id="IPR038051">
    <property type="entry name" value="XRCC4-like_N_sf"/>
</dbReference>
<comment type="subcellular location">
    <subcellularLocation>
        <location evidence="1">Nucleus</location>
    </subcellularLocation>
</comment>